<dbReference type="OrthoDB" id="7579869at2"/>
<comment type="caution">
    <text evidence="1">The sequence shown here is derived from an EMBL/GenBank/DDBJ whole genome shotgun (WGS) entry which is preliminary data.</text>
</comment>
<keyword evidence="2" id="KW-1185">Reference proteome</keyword>
<evidence type="ECO:0000313" key="1">
    <source>
        <dbReference type="EMBL" id="KZD03067.1"/>
    </source>
</evidence>
<sequence>MGKLLIGWVNEADRADLAGGRWAESLPQTALADDRLSKAARTLGNRTADTAIVADLGEAKAIGLAALFGAVAAPAPGCPGSTARYRVRAGDDARLAGPLLDLDFTGYGPEDPRIAFTRSSLATRFDRNGRLQGYGLTEPLTINLDGFDPPGTLELVLQQKDRDFRVGEAVRLADPEDAGRYLDGTLTAFEKQSGSACLAIASVSGTGSSTITWRLESLAARYGWRQDHEPASGTPRGFLIEGERTNLLARSAQFGDAVWTKQNATITADAGATPDGSLQADMLVESATTGIHQITQSATVTEGAAVTFSLFVKPAERTRLALVLSSGGDYAQGTFDLAAGTATTAQGGAGTALSARLVPLAGGWARCMLTGSIAGETSYLAACRLLNPGGNYAGDGTSGLLVWGAQAEEGPDASSYIPTEGDPATRAADVARLALDGSMAEGTLLAAYRSRRTGSVAIAGLNDGTADNAIELRHGSGGARLGYIVTGGAEQAALSTGSPAADTASVAGIAFAAGNASAAADGGAVITGTPGTLPAVTGLDLGSRPAGERLDGHLARLQLYGRRLGDGELQGASTALALQLGPVAWDSGWLDVWQGNWRREGYAAVMLATPPDVAARYWRFDLDDGASTDGFLDLARLWLGPAVRFEHNYSYGAGLWAEPDTQIIRSPGGVSRFQDGAAPRIMRLTLEHASAGEAHRPLLTLQREARLSGEVLTVPDPEDVEFRAERVFIARLRATNPIRNSYFQGYATELELEERLT</sequence>
<gene>
    <name evidence="1" type="ORF">AUP43_03345</name>
</gene>
<evidence type="ECO:0000313" key="2">
    <source>
        <dbReference type="Proteomes" id="UP000076400"/>
    </source>
</evidence>
<dbReference type="Proteomes" id="UP000076400">
    <property type="component" value="Unassembled WGS sequence"/>
</dbReference>
<proteinExistence type="predicted"/>
<dbReference type="EMBL" id="LPXN01000149">
    <property type="protein sequence ID" value="KZD03067.1"/>
    <property type="molecule type" value="Genomic_DNA"/>
</dbReference>
<dbReference type="STRING" id="580166.AUP43_03345"/>
<protein>
    <submittedName>
        <fullName evidence="1">Uncharacterized protein</fullName>
    </submittedName>
</protein>
<name>A0A154VNY2_9PROT</name>
<accession>A0A154VNY2</accession>
<dbReference type="AlphaFoldDB" id="A0A154VNY2"/>
<organism evidence="1 2">
    <name type="scientific">Oceanibaculum pacificum</name>
    <dbReference type="NCBI Taxonomy" id="580166"/>
    <lineage>
        <taxon>Bacteria</taxon>
        <taxon>Pseudomonadati</taxon>
        <taxon>Pseudomonadota</taxon>
        <taxon>Alphaproteobacteria</taxon>
        <taxon>Rhodospirillales</taxon>
        <taxon>Oceanibaculaceae</taxon>
        <taxon>Oceanibaculum</taxon>
    </lineage>
</organism>
<reference evidence="1 2" key="1">
    <citation type="submission" date="2015-12" db="EMBL/GenBank/DDBJ databases">
        <title>Genome sequence of Oceanibaculum pacificum MCCC 1A02656.</title>
        <authorList>
            <person name="Lu L."/>
            <person name="Lai Q."/>
            <person name="Shao Z."/>
            <person name="Qian P."/>
        </authorList>
    </citation>
    <scope>NUCLEOTIDE SEQUENCE [LARGE SCALE GENOMIC DNA]</scope>
    <source>
        <strain evidence="1 2">MCCC 1A02656</strain>
    </source>
</reference>
<dbReference type="RefSeq" id="WP_067559259.1">
    <property type="nucleotide sequence ID" value="NZ_LPXN01000149.1"/>
</dbReference>